<dbReference type="InterPro" id="IPR002656">
    <property type="entry name" value="Acyl_transf_3_dom"/>
</dbReference>
<keyword evidence="3" id="KW-0808">Transferase</keyword>
<evidence type="ECO:0000313" key="4">
    <source>
        <dbReference type="Proteomes" id="UP000578030"/>
    </source>
</evidence>
<accession>A0A7W4K5Y8</accession>
<protein>
    <submittedName>
        <fullName evidence="3">Acyltransferase</fullName>
    </submittedName>
</protein>
<feature type="domain" description="Acyltransferase 3" evidence="2">
    <location>
        <begin position="10"/>
        <end position="320"/>
    </location>
</feature>
<keyword evidence="4" id="KW-1185">Reference proteome</keyword>
<dbReference type="GO" id="GO:0016747">
    <property type="term" value="F:acyltransferase activity, transferring groups other than amino-acyl groups"/>
    <property type="evidence" value="ECO:0007669"/>
    <property type="project" value="InterPro"/>
</dbReference>
<keyword evidence="3" id="KW-0012">Acyltransferase</keyword>
<sequence>MSHPPTRRLYAFDAMRGVAAILVMLYHAGRVGPSPSAHGYVAVDLFFALSGAVIDQSYRHRLETTLSTREFVEKRIIRLYPIFLIGLVLGIIKSVGNLWLQNQPDLTVESMTISFLFNLFMLPSPLNIAEIFPLNGSQWSMFFELMVNILYATILFRLPTRSIVSIAFLAGVGIVATALQFGTLNIGWAWPTFSGGIFRSIYAFSAGVLINRLIRTRRIGTHIAFIPMILIVVMCCTPFRQGLGQTLDIVYALLLCPTLVACGRAFEIPSRFHRLAAFLGDISYPLYGIHFPLIFICTYLLRKIGLTGTENLLVFSVLVTAASPFVEKYYDAPLRLRLSKMTKIRESAPPRILS</sequence>
<feature type="transmembrane region" description="Helical" evidence="1">
    <location>
        <begin position="278"/>
        <end position="301"/>
    </location>
</feature>
<dbReference type="Pfam" id="PF01757">
    <property type="entry name" value="Acyl_transf_3"/>
    <property type="match status" value="1"/>
</dbReference>
<gene>
    <name evidence="3" type="ORF">HLH28_05320</name>
</gene>
<feature type="transmembrane region" description="Helical" evidence="1">
    <location>
        <begin position="139"/>
        <end position="156"/>
    </location>
</feature>
<name>A0A7W4K5Y8_9PROT</name>
<feature type="transmembrane region" description="Helical" evidence="1">
    <location>
        <begin position="313"/>
        <end position="330"/>
    </location>
</feature>
<dbReference type="AlphaFoldDB" id="A0A7W4K5Y8"/>
<evidence type="ECO:0000256" key="1">
    <source>
        <dbReference type="SAM" id="Phobius"/>
    </source>
</evidence>
<keyword evidence="1" id="KW-0472">Membrane</keyword>
<keyword evidence="1" id="KW-0812">Transmembrane</keyword>
<feature type="transmembrane region" description="Helical" evidence="1">
    <location>
        <begin position="188"/>
        <end position="210"/>
    </location>
</feature>
<feature type="transmembrane region" description="Helical" evidence="1">
    <location>
        <begin position="222"/>
        <end position="243"/>
    </location>
</feature>
<keyword evidence="1" id="KW-1133">Transmembrane helix</keyword>
<organism evidence="3 4">
    <name type="scientific">Gluconacetobacter tumulisoli</name>
    <dbReference type="NCBI Taxonomy" id="1286189"/>
    <lineage>
        <taxon>Bacteria</taxon>
        <taxon>Pseudomonadati</taxon>
        <taxon>Pseudomonadota</taxon>
        <taxon>Alphaproteobacteria</taxon>
        <taxon>Acetobacterales</taxon>
        <taxon>Acetobacteraceae</taxon>
        <taxon>Gluconacetobacter</taxon>
    </lineage>
</organism>
<proteinExistence type="predicted"/>
<dbReference type="PANTHER" id="PTHR23028:SF134">
    <property type="entry name" value="PUTATIVE (AFU_ORTHOLOGUE AFUA_4G08520)-RELATED"/>
    <property type="match status" value="1"/>
</dbReference>
<evidence type="ECO:0000313" key="3">
    <source>
        <dbReference type="EMBL" id="MBB2201004.1"/>
    </source>
</evidence>
<dbReference type="RefSeq" id="WP_182955555.1">
    <property type="nucleotide sequence ID" value="NZ_JABEQM010000003.1"/>
</dbReference>
<feature type="transmembrane region" description="Helical" evidence="1">
    <location>
        <begin position="79"/>
        <end position="100"/>
    </location>
</feature>
<evidence type="ECO:0000259" key="2">
    <source>
        <dbReference type="Pfam" id="PF01757"/>
    </source>
</evidence>
<feature type="transmembrane region" description="Helical" evidence="1">
    <location>
        <begin position="163"/>
        <end position="182"/>
    </location>
</feature>
<dbReference type="PANTHER" id="PTHR23028">
    <property type="entry name" value="ACETYLTRANSFERASE"/>
    <property type="match status" value="1"/>
</dbReference>
<dbReference type="Proteomes" id="UP000578030">
    <property type="component" value="Unassembled WGS sequence"/>
</dbReference>
<dbReference type="InterPro" id="IPR050879">
    <property type="entry name" value="Acyltransferase_3"/>
</dbReference>
<comment type="caution">
    <text evidence="3">The sequence shown here is derived from an EMBL/GenBank/DDBJ whole genome shotgun (WGS) entry which is preliminary data.</text>
</comment>
<reference evidence="3 4" key="1">
    <citation type="submission" date="2020-04" db="EMBL/GenBank/DDBJ databases">
        <title>Description of novel Gluconacetobacter.</title>
        <authorList>
            <person name="Sombolestani A."/>
        </authorList>
    </citation>
    <scope>NUCLEOTIDE SEQUENCE [LARGE SCALE GENOMIC DNA]</scope>
    <source>
        <strain evidence="3 4">LMG 27802</strain>
    </source>
</reference>
<dbReference type="EMBL" id="JABEQM010000003">
    <property type="protein sequence ID" value="MBB2201004.1"/>
    <property type="molecule type" value="Genomic_DNA"/>
</dbReference>